<evidence type="ECO:0008006" key="3">
    <source>
        <dbReference type="Google" id="ProtNLM"/>
    </source>
</evidence>
<organism evidence="1 2">
    <name type="scientific">Haloactinopolyspora alba</name>
    <dbReference type="NCBI Taxonomy" id="648780"/>
    <lineage>
        <taxon>Bacteria</taxon>
        <taxon>Bacillati</taxon>
        <taxon>Actinomycetota</taxon>
        <taxon>Actinomycetes</taxon>
        <taxon>Jiangellales</taxon>
        <taxon>Jiangellaceae</taxon>
        <taxon>Haloactinopolyspora</taxon>
    </lineage>
</organism>
<gene>
    <name evidence="1" type="ORF">CLV30_1242</name>
</gene>
<dbReference type="RefSeq" id="WP_106539490.1">
    <property type="nucleotide sequence ID" value="NZ_PYGE01000024.1"/>
</dbReference>
<dbReference type="SUPFAM" id="SSF51556">
    <property type="entry name" value="Metallo-dependent hydrolases"/>
    <property type="match status" value="1"/>
</dbReference>
<evidence type="ECO:0000313" key="1">
    <source>
        <dbReference type="EMBL" id="PSK96918.1"/>
    </source>
</evidence>
<comment type="caution">
    <text evidence="1">The sequence shown here is derived from an EMBL/GenBank/DDBJ whole genome shotgun (WGS) entry which is preliminary data.</text>
</comment>
<evidence type="ECO:0000313" key="2">
    <source>
        <dbReference type="Proteomes" id="UP000243528"/>
    </source>
</evidence>
<proteinExistence type="predicted"/>
<dbReference type="InterPro" id="IPR032466">
    <property type="entry name" value="Metal_Hydrolase"/>
</dbReference>
<dbReference type="OrthoDB" id="3677342at2"/>
<name>A0A2P8DI92_9ACTN</name>
<dbReference type="AlphaFoldDB" id="A0A2P8DI92"/>
<sequence>MILDCDLLVGRDVTTSARLSPADLATTMAEAGIDGGAVGSLRALSFDPPSGNDEAHAAAPTCGARTVAGVDLRDPLGAEREIDRQRDAGVRIVRLAPARQGVPASAPGLRACARRATRAGMLLLVEGDVRLYGPPLAGLDAAVVFVDLHFYQLGDFVVLGRDEPGFHASTRLLGNPDGWETVLAELGAQRLVFGARTGWFEARSVLTRLDVAGLDADARELVTARNLLRLIGEDR</sequence>
<dbReference type="Proteomes" id="UP000243528">
    <property type="component" value="Unassembled WGS sequence"/>
</dbReference>
<protein>
    <recommendedName>
        <fullName evidence="3">Amidohydrolase family protein</fullName>
    </recommendedName>
</protein>
<reference evidence="1 2" key="1">
    <citation type="submission" date="2018-03" db="EMBL/GenBank/DDBJ databases">
        <title>Genomic Encyclopedia of Archaeal and Bacterial Type Strains, Phase II (KMG-II): from individual species to whole genera.</title>
        <authorList>
            <person name="Goeker M."/>
        </authorList>
    </citation>
    <scope>NUCLEOTIDE SEQUENCE [LARGE SCALE GENOMIC DNA]</scope>
    <source>
        <strain evidence="1 2">DSM 45211</strain>
    </source>
</reference>
<accession>A0A2P8DI92</accession>
<dbReference type="Gene3D" id="3.20.20.140">
    <property type="entry name" value="Metal-dependent hydrolases"/>
    <property type="match status" value="1"/>
</dbReference>
<keyword evidence="2" id="KW-1185">Reference proteome</keyword>
<dbReference type="EMBL" id="PYGE01000024">
    <property type="protein sequence ID" value="PSK96918.1"/>
    <property type="molecule type" value="Genomic_DNA"/>
</dbReference>